<evidence type="ECO:0000259" key="7">
    <source>
        <dbReference type="PROSITE" id="PS00623"/>
    </source>
</evidence>
<evidence type="ECO:0000256" key="6">
    <source>
        <dbReference type="RuleBase" id="RU003968"/>
    </source>
</evidence>
<evidence type="ECO:0000313" key="8">
    <source>
        <dbReference type="EMBL" id="AWB35834.1"/>
    </source>
</evidence>
<dbReference type="PANTHER" id="PTHR11552">
    <property type="entry name" value="GLUCOSE-METHANOL-CHOLINE GMC OXIDOREDUCTASE"/>
    <property type="match status" value="1"/>
</dbReference>
<accession>A0A2R4XPU9</accession>
<evidence type="ECO:0000313" key="9">
    <source>
        <dbReference type="Proteomes" id="UP000244571"/>
    </source>
</evidence>
<dbReference type="PANTHER" id="PTHR11552:SF147">
    <property type="entry name" value="CHOLINE DEHYDROGENASE, MITOCHONDRIAL"/>
    <property type="match status" value="1"/>
</dbReference>
<feature type="domain" description="Glucose-methanol-choline oxidoreductase N-terminal" evidence="7">
    <location>
        <begin position="81"/>
        <end position="104"/>
    </location>
</feature>
<dbReference type="OrthoDB" id="9785276at2"/>
<dbReference type="GO" id="GO:0016614">
    <property type="term" value="F:oxidoreductase activity, acting on CH-OH group of donors"/>
    <property type="evidence" value="ECO:0007669"/>
    <property type="project" value="InterPro"/>
</dbReference>
<protein>
    <submittedName>
        <fullName evidence="8">Choline dehydrogenase</fullName>
    </submittedName>
</protein>
<keyword evidence="3 6" id="KW-0285">Flavoprotein</keyword>
<dbReference type="Pfam" id="PF05199">
    <property type="entry name" value="GMC_oxred_C"/>
    <property type="match status" value="1"/>
</dbReference>
<comment type="cofactor">
    <cofactor evidence="1 5">
        <name>FAD</name>
        <dbReference type="ChEBI" id="CHEBI:57692"/>
    </cofactor>
</comment>
<evidence type="ECO:0000256" key="5">
    <source>
        <dbReference type="PIRSR" id="PIRSR000137-2"/>
    </source>
</evidence>
<reference evidence="8 9" key="1">
    <citation type="submission" date="2018-04" db="EMBL/GenBank/DDBJ databases">
        <title>Bordetella sp. HZ20 isolated from seawater.</title>
        <authorList>
            <person name="Sun C."/>
        </authorList>
    </citation>
    <scope>NUCLEOTIDE SEQUENCE [LARGE SCALE GENOMIC DNA]</scope>
    <source>
        <strain evidence="8 9">HZ20</strain>
    </source>
</reference>
<evidence type="ECO:0000256" key="2">
    <source>
        <dbReference type="ARBA" id="ARBA00010790"/>
    </source>
</evidence>
<dbReference type="RefSeq" id="WP_108623290.1">
    <property type="nucleotide sequence ID" value="NZ_CP028901.1"/>
</dbReference>
<dbReference type="InterPro" id="IPR036188">
    <property type="entry name" value="FAD/NAD-bd_sf"/>
</dbReference>
<proteinExistence type="inferred from homology"/>
<dbReference type="Gene3D" id="3.30.560.10">
    <property type="entry name" value="Glucose Oxidase, domain 3"/>
    <property type="match status" value="1"/>
</dbReference>
<organism evidence="8 9">
    <name type="scientific">Orrella marina</name>
    <dbReference type="NCBI Taxonomy" id="2163011"/>
    <lineage>
        <taxon>Bacteria</taxon>
        <taxon>Pseudomonadati</taxon>
        <taxon>Pseudomonadota</taxon>
        <taxon>Betaproteobacteria</taxon>
        <taxon>Burkholderiales</taxon>
        <taxon>Alcaligenaceae</taxon>
        <taxon>Orrella</taxon>
    </lineage>
</organism>
<evidence type="ECO:0000256" key="1">
    <source>
        <dbReference type="ARBA" id="ARBA00001974"/>
    </source>
</evidence>
<feature type="binding site" evidence="5">
    <location>
        <position position="83"/>
    </location>
    <ligand>
        <name>FAD</name>
        <dbReference type="ChEBI" id="CHEBI:57692"/>
    </ligand>
</feature>
<name>A0A2R4XPU9_9BURK</name>
<dbReference type="InterPro" id="IPR007867">
    <property type="entry name" value="GMC_OxRtase_C"/>
</dbReference>
<gene>
    <name evidence="8" type="ORF">DBV39_13875</name>
</gene>
<evidence type="ECO:0000256" key="3">
    <source>
        <dbReference type="ARBA" id="ARBA00022630"/>
    </source>
</evidence>
<dbReference type="PIRSF" id="PIRSF000137">
    <property type="entry name" value="Alcohol_oxidase"/>
    <property type="match status" value="1"/>
</dbReference>
<sequence>MGEFDYVVVGAGTAGCLLANRLSANPNHRVLLLEAGGPDNYHWIHIPVGYLYCIGNPRTDWCFKTEPDSGLNGRSLGYPRGKVLGGSSSINGMIYMRGQRQDYDGWRDLGNPGWGWDDVLPVFKSMEDYHKGTDEWHGAGGPWRVDKQRLSWEILDAFQAAAQEAGIEPVEDFNRGDNEGSGYFEVNQRKGWRWNTSKAFLRPAMKRSNLKVVTHARVTRLLFSGNKVSGIELIADQKRMRAQSRREVVLCAGAIGSAQILQTSGIGRSELLGKYQIPVVHELPGVGENLQDHLQLRTIYRVEDVKTLNAQANSLLGKICMGIQYALTRSGPLSMAPSQLGVFARSGPSQSRANVEYHVQPLSLEKFGENLHDFPAFTASVCNLRPTSRGRVQIVSPDTAQPPSILCNYLSTEEDRQVAVESIRLTRKIVGQRSLVPFQPQELKPGAHLKSDEELVQAAGDIGTTIFHPVGTCKMGQDEMAVVDSDLRVHGVRGLRVADASIMPTITSGNTNSPTLVIAQKAADSILSRS</sequence>
<dbReference type="KEGG" id="boz:DBV39_13875"/>
<keyword evidence="4 5" id="KW-0274">FAD</keyword>
<dbReference type="SUPFAM" id="SSF51905">
    <property type="entry name" value="FAD/NAD(P)-binding domain"/>
    <property type="match status" value="1"/>
</dbReference>
<keyword evidence="9" id="KW-1185">Reference proteome</keyword>
<dbReference type="PROSITE" id="PS00623">
    <property type="entry name" value="GMC_OXRED_1"/>
    <property type="match status" value="1"/>
</dbReference>
<feature type="binding site" evidence="5">
    <location>
        <position position="218"/>
    </location>
    <ligand>
        <name>FAD</name>
        <dbReference type="ChEBI" id="CHEBI:57692"/>
    </ligand>
</feature>
<dbReference type="SUPFAM" id="SSF54373">
    <property type="entry name" value="FAD-linked reductases, C-terminal domain"/>
    <property type="match status" value="1"/>
</dbReference>
<dbReference type="Proteomes" id="UP000244571">
    <property type="component" value="Chromosome"/>
</dbReference>
<dbReference type="EMBL" id="CP028901">
    <property type="protein sequence ID" value="AWB35834.1"/>
    <property type="molecule type" value="Genomic_DNA"/>
</dbReference>
<comment type="similarity">
    <text evidence="2 6">Belongs to the GMC oxidoreductase family.</text>
</comment>
<dbReference type="AlphaFoldDB" id="A0A2R4XPU9"/>
<dbReference type="InterPro" id="IPR012132">
    <property type="entry name" value="GMC_OxRdtase"/>
</dbReference>
<dbReference type="InterPro" id="IPR000172">
    <property type="entry name" value="GMC_OxRdtase_N"/>
</dbReference>
<dbReference type="Pfam" id="PF00732">
    <property type="entry name" value="GMC_oxred_N"/>
    <property type="match status" value="1"/>
</dbReference>
<dbReference type="Gene3D" id="3.50.50.60">
    <property type="entry name" value="FAD/NAD(P)-binding domain"/>
    <property type="match status" value="1"/>
</dbReference>
<evidence type="ECO:0000256" key="4">
    <source>
        <dbReference type="ARBA" id="ARBA00022827"/>
    </source>
</evidence>
<dbReference type="GO" id="GO:0050660">
    <property type="term" value="F:flavin adenine dinucleotide binding"/>
    <property type="evidence" value="ECO:0007669"/>
    <property type="project" value="InterPro"/>
</dbReference>